<comment type="caution">
    <text evidence="2">The sequence shown here is derived from an EMBL/GenBank/DDBJ whole genome shotgun (WGS) entry which is preliminary data.</text>
</comment>
<feature type="region of interest" description="Disordered" evidence="1">
    <location>
        <begin position="269"/>
        <end position="376"/>
    </location>
</feature>
<dbReference type="AlphaFoldDB" id="A0AAN6Y4E5"/>
<dbReference type="Proteomes" id="UP001301769">
    <property type="component" value="Unassembled WGS sequence"/>
</dbReference>
<evidence type="ECO:0000313" key="2">
    <source>
        <dbReference type="EMBL" id="KAK4212339.1"/>
    </source>
</evidence>
<sequence>MSRQPKQEQNRNGEDWRSPLCDSGHGCDCPRAYFLGCVQFGRTRYRLDRLDHGEDPLDMVEYTTCNVPCWKYCLLCFGSCYIGSGVYTGRETHRIRHKYLISGDYLKDIVNGICCQPCSLVRNEAEIRRRELYPGPERQSYTEASEAPVDMEPQAFQPLYAFAVSDQNQPIYPRPANEEYRPEPNMVAEDRGQVRRDAISPYPLDDNFEYTNRSLPRTLDAGSPLTRDALARRNQALTPISERDSEEPRRKESNPILAQIQDWIQEAGEAMAKAEKGSVKSGTGSSRGPREARKASPKPREGPVAGGQDTTQTAIPEPAADAEPMSPLPMVPERDVRSGRRRAVSNPSPSRGLTRDVLLPMPSTPGLKSMVLNDPDRISPKSLAPWGHRLSDEKQDEDLWVTETEDSLGKDESVAPTQLVDKKHELGQDPHAPGANTVLDGATDDATRGKQAFGGCTVSNNIDVEPPSSTTGINDLHSDISFPPPNIVGPEQEEEIMAQLVAQGLQRSVHTLSVHTLSMDRRVTSAPPKPPFSHGIRFDQRIAAPELAYATLDHDILKDRRVISSIPGDEEHTLHADERVESPATLTPSKHDIGLNKQVAASPTGSAQQRGLGEDDTVVGPSSPKSGYDTKVAQRAYLLLEGFLGNGRRNRSATNNDSRAV</sequence>
<feature type="region of interest" description="Disordered" evidence="1">
    <location>
        <begin position="425"/>
        <end position="446"/>
    </location>
</feature>
<feature type="compositionally biased region" description="Basic and acidic residues" evidence="1">
    <location>
        <begin position="569"/>
        <end position="581"/>
    </location>
</feature>
<feature type="compositionally biased region" description="Basic and acidic residues" evidence="1">
    <location>
        <begin position="288"/>
        <end position="301"/>
    </location>
</feature>
<name>A0AAN6Y4E5_9PEZI</name>
<proteinExistence type="predicted"/>
<protein>
    <submittedName>
        <fullName evidence="2">Uncharacterized protein</fullName>
    </submittedName>
</protein>
<feature type="compositionally biased region" description="Basic and acidic residues" evidence="1">
    <location>
        <begin position="241"/>
        <end position="253"/>
    </location>
</feature>
<dbReference type="EMBL" id="MU858129">
    <property type="protein sequence ID" value="KAK4212339.1"/>
    <property type="molecule type" value="Genomic_DNA"/>
</dbReference>
<feature type="region of interest" description="Disordered" evidence="1">
    <location>
        <begin position="236"/>
        <end position="256"/>
    </location>
</feature>
<reference evidence="2" key="2">
    <citation type="submission" date="2023-05" db="EMBL/GenBank/DDBJ databases">
        <authorList>
            <consortium name="Lawrence Berkeley National Laboratory"/>
            <person name="Steindorff A."/>
            <person name="Hensen N."/>
            <person name="Bonometti L."/>
            <person name="Westerberg I."/>
            <person name="Brannstrom I.O."/>
            <person name="Guillou S."/>
            <person name="Cros-Aarteil S."/>
            <person name="Calhoun S."/>
            <person name="Haridas S."/>
            <person name="Kuo A."/>
            <person name="Mondo S."/>
            <person name="Pangilinan J."/>
            <person name="Riley R."/>
            <person name="Labutti K."/>
            <person name="Andreopoulos B."/>
            <person name="Lipzen A."/>
            <person name="Chen C."/>
            <person name="Yanf M."/>
            <person name="Daum C."/>
            <person name="Ng V."/>
            <person name="Clum A."/>
            <person name="Ohm R."/>
            <person name="Martin F."/>
            <person name="Silar P."/>
            <person name="Natvig D."/>
            <person name="Lalanne C."/>
            <person name="Gautier V."/>
            <person name="Ament-Velasquez S.L."/>
            <person name="Kruys A."/>
            <person name="Hutchinson M.I."/>
            <person name="Powell A.J."/>
            <person name="Barry K."/>
            <person name="Miller A.N."/>
            <person name="Grigoriev I.V."/>
            <person name="Debuchy R."/>
            <person name="Gladieux P."/>
            <person name="Thoren M.H."/>
            <person name="Johannesson H."/>
        </authorList>
    </citation>
    <scope>NUCLEOTIDE SEQUENCE</scope>
    <source>
        <strain evidence="2">PSN293</strain>
    </source>
</reference>
<keyword evidence="3" id="KW-1185">Reference proteome</keyword>
<feature type="compositionally biased region" description="Basic and acidic residues" evidence="1">
    <location>
        <begin position="176"/>
        <end position="198"/>
    </location>
</feature>
<reference evidence="2" key="1">
    <citation type="journal article" date="2023" name="Mol. Phylogenet. Evol.">
        <title>Genome-scale phylogeny and comparative genomics of the fungal order Sordariales.</title>
        <authorList>
            <person name="Hensen N."/>
            <person name="Bonometti L."/>
            <person name="Westerberg I."/>
            <person name="Brannstrom I.O."/>
            <person name="Guillou S."/>
            <person name="Cros-Aarteil S."/>
            <person name="Calhoun S."/>
            <person name="Haridas S."/>
            <person name="Kuo A."/>
            <person name="Mondo S."/>
            <person name="Pangilinan J."/>
            <person name="Riley R."/>
            <person name="LaButti K."/>
            <person name="Andreopoulos B."/>
            <person name="Lipzen A."/>
            <person name="Chen C."/>
            <person name="Yan M."/>
            <person name="Daum C."/>
            <person name="Ng V."/>
            <person name="Clum A."/>
            <person name="Steindorff A."/>
            <person name="Ohm R.A."/>
            <person name="Martin F."/>
            <person name="Silar P."/>
            <person name="Natvig D.O."/>
            <person name="Lalanne C."/>
            <person name="Gautier V."/>
            <person name="Ament-Velasquez S.L."/>
            <person name="Kruys A."/>
            <person name="Hutchinson M.I."/>
            <person name="Powell A.J."/>
            <person name="Barry K."/>
            <person name="Miller A.N."/>
            <person name="Grigoriev I.V."/>
            <person name="Debuchy R."/>
            <person name="Gladieux P."/>
            <person name="Hiltunen Thoren M."/>
            <person name="Johannesson H."/>
        </authorList>
    </citation>
    <scope>NUCLEOTIDE SEQUENCE</scope>
    <source>
        <strain evidence="2">PSN293</strain>
    </source>
</reference>
<feature type="region of interest" description="Disordered" evidence="1">
    <location>
        <begin position="171"/>
        <end position="224"/>
    </location>
</feature>
<feature type="region of interest" description="Disordered" evidence="1">
    <location>
        <begin position="568"/>
        <end position="630"/>
    </location>
</feature>
<dbReference type="PANTHER" id="PTHR15907">
    <property type="entry name" value="DUF614 FAMILY PROTEIN-RELATED"/>
    <property type="match status" value="1"/>
</dbReference>
<evidence type="ECO:0000256" key="1">
    <source>
        <dbReference type="SAM" id="MobiDB-lite"/>
    </source>
</evidence>
<gene>
    <name evidence="2" type="ORF">QBC37DRAFT_288260</name>
</gene>
<organism evidence="2 3">
    <name type="scientific">Rhypophila decipiens</name>
    <dbReference type="NCBI Taxonomy" id="261697"/>
    <lineage>
        <taxon>Eukaryota</taxon>
        <taxon>Fungi</taxon>
        <taxon>Dikarya</taxon>
        <taxon>Ascomycota</taxon>
        <taxon>Pezizomycotina</taxon>
        <taxon>Sordariomycetes</taxon>
        <taxon>Sordariomycetidae</taxon>
        <taxon>Sordariales</taxon>
        <taxon>Naviculisporaceae</taxon>
        <taxon>Rhypophila</taxon>
    </lineage>
</organism>
<dbReference type="InterPro" id="IPR006461">
    <property type="entry name" value="PLAC_motif_containing"/>
</dbReference>
<feature type="compositionally biased region" description="Polar residues" evidence="1">
    <location>
        <begin position="599"/>
        <end position="609"/>
    </location>
</feature>
<accession>A0AAN6Y4E5</accession>
<dbReference type="Pfam" id="PF04749">
    <property type="entry name" value="PLAC8"/>
    <property type="match status" value="1"/>
</dbReference>
<evidence type="ECO:0000313" key="3">
    <source>
        <dbReference type="Proteomes" id="UP001301769"/>
    </source>
</evidence>